<dbReference type="PROSITE" id="PS51257">
    <property type="entry name" value="PROKAR_LIPOPROTEIN"/>
    <property type="match status" value="1"/>
</dbReference>
<name>A0A382TY74_9ZZZZ</name>
<keyword evidence="2" id="KW-1133">Transmembrane helix</keyword>
<proteinExistence type="predicted"/>
<feature type="transmembrane region" description="Helical" evidence="2">
    <location>
        <begin position="12"/>
        <end position="39"/>
    </location>
</feature>
<feature type="non-terminal residue" evidence="3">
    <location>
        <position position="239"/>
    </location>
</feature>
<reference evidence="3" key="1">
    <citation type="submission" date="2018-05" db="EMBL/GenBank/DDBJ databases">
        <authorList>
            <person name="Lanie J.A."/>
            <person name="Ng W.-L."/>
            <person name="Kazmierczak K.M."/>
            <person name="Andrzejewski T.M."/>
            <person name="Davidsen T.M."/>
            <person name="Wayne K.J."/>
            <person name="Tettelin H."/>
            <person name="Glass J.I."/>
            <person name="Rusch D."/>
            <person name="Podicherti R."/>
            <person name="Tsui H.-C.T."/>
            <person name="Winkler M.E."/>
        </authorList>
    </citation>
    <scope>NUCLEOTIDE SEQUENCE</scope>
</reference>
<accession>A0A382TY74</accession>
<dbReference type="AlphaFoldDB" id="A0A382TY74"/>
<keyword evidence="1" id="KW-0175">Coiled coil</keyword>
<evidence type="ECO:0000313" key="3">
    <source>
        <dbReference type="EMBL" id="SVD26647.1"/>
    </source>
</evidence>
<feature type="coiled-coil region" evidence="1">
    <location>
        <begin position="57"/>
        <end position="145"/>
    </location>
</feature>
<keyword evidence="2" id="KW-0812">Transmembrane</keyword>
<organism evidence="3">
    <name type="scientific">marine metagenome</name>
    <dbReference type="NCBI Taxonomy" id="408172"/>
    <lineage>
        <taxon>unclassified sequences</taxon>
        <taxon>metagenomes</taxon>
        <taxon>ecological metagenomes</taxon>
    </lineage>
</organism>
<gene>
    <name evidence="3" type="ORF">METZ01_LOCUS379501</name>
</gene>
<keyword evidence="2" id="KW-0472">Membrane</keyword>
<sequence>MARIEKSPAANVVSLFPFLSILACVLGILTLMITAIVIAQIDPEAVNEKIETALEDDEEFQKKIDEQKTIIEKLKNEIKAIRANPTKKIDPRKKDKLLAEIASVEKRKAAILQQNKKSTSLKAESQKMSAEIAKLTENLDKAEEEWELMKDPSKFATMVVKQSGSGAGGDLEPTFIECRDSGIRVYEGKDIAFEVKTAEISKNPKLQNLAKMLAREAPYRTWRSTQGSKMDARFIKREG</sequence>
<evidence type="ECO:0000256" key="2">
    <source>
        <dbReference type="SAM" id="Phobius"/>
    </source>
</evidence>
<protein>
    <submittedName>
        <fullName evidence="3">Uncharacterized protein</fullName>
    </submittedName>
</protein>
<evidence type="ECO:0000256" key="1">
    <source>
        <dbReference type="SAM" id="Coils"/>
    </source>
</evidence>
<dbReference type="EMBL" id="UINC01139847">
    <property type="protein sequence ID" value="SVD26647.1"/>
    <property type="molecule type" value="Genomic_DNA"/>
</dbReference>